<feature type="signal peptide" evidence="7">
    <location>
        <begin position="1"/>
        <end position="20"/>
    </location>
</feature>
<keyword evidence="4" id="KW-0238">DNA-binding</keyword>
<keyword evidence="3" id="KW-0805">Transcription regulation</keyword>
<dbReference type="SUPFAM" id="SSF46689">
    <property type="entry name" value="Homeodomain-like"/>
    <property type="match status" value="1"/>
</dbReference>
<keyword evidence="5" id="KW-0539">Nucleus</keyword>
<evidence type="ECO:0000256" key="3">
    <source>
        <dbReference type="ARBA" id="ARBA00023015"/>
    </source>
</evidence>
<dbReference type="EMBL" id="QZWG01000002">
    <property type="protein sequence ID" value="RZC26259.1"/>
    <property type="molecule type" value="Genomic_DNA"/>
</dbReference>
<evidence type="ECO:0000313" key="11">
    <source>
        <dbReference type="Proteomes" id="UP000289340"/>
    </source>
</evidence>
<evidence type="ECO:0000256" key="5">
    <source>
        <dbReference type="ARBA" id="ARBA00023242"/>
    </source>
</evidence>
<evidence type="ECO:0000256" key="2">
    <source>
        <dbReference type="ARBA" id="ARBA00022737"/>
    </source>
</evidence>
<gene>
    <name evidence="10" type="ORF">D0Y65_004768</name>
</gene>
<sequence length="345" mass="39850">MQETMTQVFLLLRRFLIISGHTSTKPLHCMKNMQVSGKNAKVVGRRSKKQSSVCWIKGQWNQEEDRKLIMLVKQYGERKWAEIAEKLEGRVGKQCRERWNNHLRPDIKKDSWSEEEERILVDTHARVGNRWCEIAKRIQGRSENAIKNHWNATKRRQNSKRKNKKTKSSINGKPHILEDYIRSKTQIITNSNPTIGSISTTDTTPHITLSQDSAAYPLNPVFYEPFANELLSMQQIFTENVEASKHPKISPTSYLDYCQMNVDDVANLTPELFKLRMNSKFHANEEQLSGGTTREAFVGRCSLRHISQHGDRSYRRQLLKVANAANTPRTKGILTKAHINKIITK</sequence>
<dbReference type="AlphaFoldDB" id="A0A445LSF8"/>
<name>A0A445LSF8_GLYSO</name>
<dbReference type="InterPro" id="IPR009057">
    <property type="entry name" value="Homeodomain-like_sf"/>
</dbReference>
<dbReference type="FunFam" id="1.10.10.60:FF:000010">
    <property type="entry name" value="Transcriptional activator Myb isoform A"/>
    <property type="match status" value="1"/>
</dbReference>
<evidence type="ECO:0000256" key="6">
    <source>
        <dbReference type="SAM" id="MobiDB-lite"/>
    </source>
</evidence>
<reference evidence="10 11" key="1">
    <citation type="submission" date="2018-09" db="EMBL/GenBank/DDBJ databases">
        <title>A high-quality reference genome of wild soybean provides a powerful tool to mine soybean genomes.</title>
        <authorList>
            <person name="Xie M."/>
            <person name="Chung C.Y.L."/>
            <person name="Li M.-W."/>
            <person name="Wong F.-L."/>
            <person name="Chan T.-F."/>
            <person name="Lam H.-M."/>
        </authorList>
    </citation>
    <scope>NUCLEOTIDE SEQUENCE [LARGE SCALE GENOMIC DNA]</scope>
    <source>
        <strain evidence="11">cv. W05</strain>
        <tissue evidence="10">Hypocotyl of etiolated seedlings</tissue>
    </source>
</reference>
<keyword evidence="11" id="KW-1185">Reference proteome</keyword>
<protein>
    <submittedName>
        <fullName evidence="10">Transcription factor MYB64</fullName>
    </submittedName>
</protein>
<dbReference type="Gene3D" id="1.10.10.60">
    <property type="entry name" value="Homeodomain-like"/>
    <property type="match status" value="2"/>
</dbReference>
<evidence type="ECO:0000256" key="1">
    <source>
        <dbReference type="ARBA" id="ARBA00004123"/>
    </source>
</evidence>
<dbReference type="GO" id="GO:0000981">
    <property type="term" value="F:DNA-binding transcription factor activity, RNA polymerase II-specific"/>
    <property type="evidence" value="ECO:0007669"/>
    <property type="project" value="TreeGrafter"/>
</dbReference>
<keyword evidence="3" id="KW-0804">Transcription</keyword>
<evidence type="ECO:0000259" key="8">
    <source>
        <dbReference type="PROSITE" id="PS50090"/>
    </source>
</evidence>
<dbReference type="PROSITE" id="PS50090">
    <property type="entry name" value="MYB_LIKE"/>
    <property type="match status" value="2"/>
</dbReference>
<proteinExistence type="predicted"/>
<feature type="domain" description="HTH myb-type" evidence="9">
    <location>
        <begin position="57"/>
        <end position="107"/>
    </location>
</feature>
<dbReference type="InterPro" id="IPR050560">
    <property type="entry name" value="MYB_TF"/>
</dbReference>
<dbReference type="Proteomes" id="UP000289340">
    <property type="component" value="Chromosome 2"/>
</dbReference>
<feature type="domain" description="Myb-like" evidence="8">
    <location>
        <begin position="104"/>
        <end position="154"/>
    </location>
</feature>
<dbReference type="CDD" id="cd00167">
    <property type="entry name" value="SANT"/>
    <property type="match status" value="2"/>
</dbReference>
<dbReference type="GO" id="GO:0000978">
    <property type="term" value="F:RNA polymerase II cis-regulatory region sequence-specific DNA binding"/>
    <property type="evidence" value="ECO:0007669"/>
    <property type="project" value="TreeGrafter"/>
</dbReference>
<dbReference type="InterPro" id="IPR017930">
    <property type="entry name" value="Myb_dom"/>
</dbReference>
<dbReference type="SMART" id="SM00717">
    <property type="entry name" value="SANT"/>
    <property type="match status" value="2"/>
</dbReference>
<dbReference type="PANTHER" id="PTHR45614:SF218">
    <property type="entry name" value="TRANSCRIPTION FACTOR MYB119-RELATED"/>
    <property type="match status" value="1"/>
</dbReference>
<dbReference type="Pfam" id="PF13921">
    <property type="entry name" value="Myb_DNA-bind_6"/>
    <property type="match status" value="1"/>
</dbReference>
<feature type="domain" description="Myb-like" evidence="8">
    <location>
        <begin position="57"/>
        <end position="103"/>
    </location>
</feature>
<keyword evidence="7" id="KW-0732">Signal</keyword>
<keyword evidence="2" id="KW-0677">Repeat</keyword>
<organism evidence="10 11">
    <name type="scientific">Glycine soja</name>
    <name type="common">Wild soybean</name>
    <dbReference type="NCBI Taxonomy" id="3848"/>
    <lineage>
        <taxon>Eukaryota</taxon>
        <taxon>Viridiplantae</taxon>
        <taxon>Streptophyta</taxon>
        <taxon>Embryophyta</taxon>
        <taxon>Tracheophyta</taxon>
        <taxon>Spermatophyta</taxon>
        <taxon>Magnoliopsida</taxon>
        <taxon>eudicotyledons</taxon>
        <taxon>Gunneridae</taxon>
        <taxon>Pentapetalae</taxon>
        <taxon>rosids</taxon>
        <taxon>fabids</taxon>
        <taxon>Fabales</taxon>
        <taxon>Fabaceae</taxon>
        <taxon>Papilionoideae</taxon>
        <taxon>50 kb inversion clade</taxon>
        <taxon>NPAAA clade</taxon>
        <taxon>indigoferoid/millettioid clade</taxon>
        <taxon>Phaseoleae</taxon>
        <taxon>Glycine</taxon>
        <taxon>Glycine subgen. Soja</taxon>
    </lineage>
</organism>
<accession>A0A445LSF8</accession>
<evidence type="ECO:0000313" key="10">
    <source>
        <dbReference type="EMBL" id="RZC26259.1"/>
    </source>
</evidence>
<feature type="compositionally biased region" description="Basic residues" evidence="6">
    <location>
        <begin position="153"/>
        <end position="167"/>
    </location>
</feature>
<feature type="domain" description="HTH myb-type" evidence="9">
    <location>
        <begin position="108"/>
        <end position="158"/>
    </location>
</feature>
<evidence type="ECO:0000256" key="4">
    <source>
        <dbReference type="ARBA" id="ARBA00023125"/>
    </source>
</evidence>
<dbReference type="PROSITE" id="PS51294">
    <property type="entry name" value="HTH_MYB"/>
    <property type="match status" value="2"/>
</dbReference>
<feature type="region of interest" description="Disordered" evidence="6">
    <location>
        <begin position="153"/>
        <end position="172"/>
    </location>
</feature>
<comment type="caution">
    <text evidence="10">The sequence shown here is derived from an EMBL/GenBank/DDBJ whole genome shotgun (WGS) entry which is preliminary data.</text>
</comment>
<dbReference type="InterPro" id="IPR001005">
    <property type="entry name" value="SANT/Myb"/>
</dbReference>
<dbReference type="PANTHER" id="PTHR45614">
    <property type="entry name" value="MYB PROTEIN-RELATED"/>
    <property type="match status" value="1"/>
</dbReference>
<feature type="chain" id="PRO_5019372638" evidence="7">
    <location>
        <begin position="21"/>
        <end position="345"/>
    </location>
</feature>
<comment type="subcellular location">
    <subcellularLocation>
        <location evidence="1">Nucleus</location>
    </subcellularLocation>
</comment>
<evidence type="ECO:0000259" key="9">
    <source>
        <dbReference type="PROSITE" id="PS51294"/>
    </source>
</evidence>
<evidence type="ECO:0000256" key="7">
    <source>
        <dbReference type="SAM" id="SignalP"/>
    </source>
</evidence>
<dbReference type="GO" id="GO:0005634">
    <property type="term" value="C:nucleus"/>
    <property type="evidence" value="ECO:0007669"/>
    <property type="project" value="UniProtKB-SubCell"/>
</dbReference>